<dbReference type="AlphaFoldDB" id="A0A1E5KSK9"/>
<dbReference type="InterPro" id="IPR016162">
    <property type="entry name" value="Ald_DH_N"/>
</dbReference>
<dbReference type="GO" id="GO:0016620">
    <property type="term" value="F:oxidoreductase activity, acting on the aldehyde or oxo group of donors, NAD or NADP as acceptor"/>
    <property type="evidence" value="ECO:0007669"/>
    <property type="project" value="InterPro"/>
</dbReference>
<protein>
    <recommendedName>
        <fullName evidence="2">Aldehyde dehydrogenase domain-containing protein</fullName>
    </recommendedName>
</protein>
<dbReference type="Pfam" id="PF00171">
    <property type="entry name" value="Aldedh"/>
    <property type="match status" value="1"/>
</dbReference>
<name>A0A1E5KSK9_9ENTE</name>
<dbReference type="InterPro" id="IPR016163">
    <property type="entry name" value="Ald_DH_C"/>
</dbReference>
<dbReference type="InterPro" id="IPR016161">
    <property type="entry name" value="Ald_DH/histidinol_DH"/>
</dbReference>
<keyword evidence="4" id="KW-1185">Reference proteome</keyword>
<proteinExistence type="predicted"/>
<dbReference type="STRING" id="762845.BCR26_06335"/>
<dbReference type="PANTHER" id="PTHR11699">
    <property type="entry name" value="ALDEHYDE DEHYDROGENASE-RELATED"/>
    <property type="match status" value="1"/>
</dbReference>
<evidence type="ECO:0000313" key="4">
    <source>
        <dbReference type="Proteomes" id="UP000095256"/>
    </source>
</evidence>
<dbReference type="Gene3D" id="3.40.309.10">
    <property type="entry name" value="Aldehyde Dehydrogenase, Chain A, domain 2"/>
    <property type="match status" value="1"/>
</dbReference>
<evidence type="ECO:0000256" key="1">
    <source>
        <dbReference type="ARBA" id="ARBA00023002"/>
    </source>
</evidence>
<organism evidence="3 4">
    <name type="scientific">Enterococcus rivorum</name>
    <dbReference type="NCBI Taxonomy" id="762845"/>
    <lineage>
        <taxon>Bacteria</taxon>
        <taxon>Bacillati</taxon>
        <taxon>Bacillota</taxon>
        <taxon>Bacilli</taxon>
        <taxon>Lactobacillales</taxon>
        <taxon>Enterococcaceae</taxon>
        <taxon>Enterococcus</taxon>
    </lineage>
</organism>
<sequence length="486" mass="53588">MYKVDKDLLAIQEARIHIEGAKEAAIELRNFTQEELDVVVNKMAIAIKPHLEELAKQAVEETHYGLCQDKLLKNRFACEYLPQQLANQRYVGVIKENYEQKTVEIGVPIGVIVAMIPATSPVSTTIHNAFIAIKSGNPIIFSPHPRAQKTIQRTVKLLKEAAIVAGLPEDGINYMQLVSSTSTNELMNHEETALTLVTGIPKLLPKLKAANKPFIYGGSGNGPVFIERTCNIQQAIHDIIESRTFDNGIVSAAEQSIVLDGPIVEQAKSELTRQGAHFLSEEEAMKLVNVLMKKNGDLNPESVGCSACELAKKAGIQVLPTTKIFIYEQAYVSENNPFAQELFSPILALFVEPNWQEACEKCIELLMEGAKSHTLVIHSNDEHVIREFSIKKPVARVLVNTPSTLGGMGATTNLFPSMTLGSTSLGIVQASDNISPEHLVRIRKVGYGVRTLNDCFNESGNQSLHSKDTQESIEVILRKIINEMKE</sequence>
<feature type="domain" description="Aldehyde dehydrogenase" evidence="2">
    <location>
        <begin position="14"/>
        <end position="273"/>
    </location>
</feature>
<dbReference type="CDD" id="cd07122">
    <property type="entry name" value="ALDH_F20_ACDH"/>
    <property type="match status" value="1"/>
</dbReference>
<dbReference type="RefSeq" id="WP_069700132.1">
    <property type="nucleotide sequence ID" value="NZ_JAGGMA010000006.1"/>
</dbReference>
<gene>
    <name evidence="3" type="ORF">BCR26_06335</name>
</gene>
<comment type="caution">
    <text evidence="3">The sequence shown here is derived from an EMBL/GenBank/DDBJ whole genome shotgun (WGS) entry which is preliminary data.</text>
</comment>
<dbReference type="EMBL" id="MIEK01000078">
    <property type="protein sequence ID" value="OEH80846.1"/>
    <property type="molecule type" value="Genomic_DNA"/>
</dbReference>
<dbReference type="Gene3D" id="3.40.605.10">
    <property type="entry name" value="Aldehyde Dehydrogenase, Chain A, domain 1"/>
    <property type="match status" value="1"/>
</dbReference>
<reference evidence="3 4" key="1">
    <citation type="submission" date="2016-09" db="EMBL/GenBank/DDBJ databases">
        <authorList>
            <person name="Capua I."/>
            <person name="De Benedictis P."/>
            <person name="Joannis T."/>
            <person name="Lombin L.H."/>
            <person name="Cattoli G."/>
        </authorList>
    </citation>
    <scope>NUCLEOTIDE SEQUENCE [LARGE SCALE GENOMIC DNA]</scope>
    <source>
        <strain evidence="3 4">LMG 25899</strain>
    </source>
</reference>
<accession>A0A1E5KSK9</accession>
<dbReference type="Proteomes" id="UP000095256">
    <property type="component" value="Unassembled WGS sequence"/>
</dbReference>
<dbReference type="InterPro" id="IPR015590">
    <property type="entry name" value="Aldehyde_DH_dom"/>
</dbReference>
<evidence type="ECO:0000313" key="3">
    <source>
        <dbReference type="EMBL" id="OEH80846.1"/>
    </source>
</evidence>
<evidence type="ECO:0000259" key="2">
    <source>
        <dbReference type="Pfam" id="PF00171"/>
    </source>
</evidence>
<keyword evidence="1" id="KW-0560">Oxidoreductase</keyword>
<dbReference type="OrthoDB" id="9815791at2"/>
<dbReference type="SUPFAM" id="SSF53720">
    <property type="entry name" value="ALDH-like"/>
    <property type="match status" value="1"/>
</dbReference>